<dbReference type="OrthoDB" id="9809391at2"/>
<name>A0A5Q0HD60_SACSY</name>
<protein>
    <submittedName>
        <fullName evidence="4">MerR family transcriptional regulator</fullName>
    </submittedName>
</protein>
<dbReference type="Proteomes" id="UP000325787">
    <property type="component" value="Chromosome"/>
</dbReference>
<sequence>MRIGELSKATGVSSRALRYYEQQGLLRSERRPNGYREYAPESAEVVAFVQDMFHAGLSSDVIRDILPCAGDEHPRGDCAELLTRVRQIRDELVRQEHRIAERRRRLDAYLAYGYGARQLPAHAGAVR</sequence>
<dbReference type="AlphaFoldDB" id="A0A5Q0HD60"/>
<dbReference type="InterPro" id="IPR009061">
    <property type="entry name" value="DNA-bd_dom_put_sf"/>
</dbReference>
<gene>
    <name evidence="4" type="ORF">EKG83_14780</name>
</gene>
<evidence type="ECO:0000256" key="1">
    <source>
        <dbReference type="ARBA" id="ARBA00023125"/>
    </source>
</evidence>
<dbReference type="SMART" id="SM00422">
    <property type="entry name" value="HTH_MERR"/>
    <property type="match status" value="1"/>
</dbReference>
<evidence type="ECO:0000313" key="5">
    <source>
        <dbReference type="Proteomes" id="UP000325787"/>
    </source>
</evidence>
<dbReference type="InterPro" id="IPR000551">
    <property type="entry name" value="MerR-type_HTH_dom"/>
</dbReference>
<dbReference type="PROSITE" id="PS50937">
    <property type="entry name" value="HTH_MERR_2"/>
    <property type="match status" value="1"/>
</dbReference>
<keyword evidence="1" id="KW-0238">DNA-binding</keyword>
<proteinExistence type="predicted"/>
<dbReference type="GO" id="GO:0003677">
    <property type="term" value="F:DNA binding"/>
    <property type="evidence" value="ECO:0007669"/>
    <property type="project" value="UniProtKB-KW"/>
</dbReference>
<dbReference type="PROSITE" id="PS00552">
    <property type="entry name" value="HTH_MERR_1"/>
    <property type="match status" value="1"/>
</dbReference>
<dbReference type="Pfam" id="PF13411">
    <property type="entry name" value="MerR_1"/>
    <property type="match status" value="1"/>
</dbReference>
<dbReference type="PANTHER" id="PTHR30204">
    <property type="entry name" value="REDOX-CYCLING DRUG-SENSING TRANSCRIPTIONAL ACTIVATOR SOXR"/>
    <property type="match status" value="1"/>
</dbReference>
<reference evidence="5" key="1">
    <citation type="journal article" date="2021" name="Curr. Microbiol.">
        <title>Complete genome of nocamycin-producing strain Saccharothrix syringae NRRL B-16468 reveals the biosynthetic potential for secondary metabolites.</title>
        <authorList>
            <person name="Mo X."/>
            <person name="Yang S."/>
        </authorList>
    </citation>
    <scope>NUCLEOTIDE SEQUENCE [LARGE SCALE GENOMIC DNA]</scope>
    <source>
        <strain evidence="5">ATCC 51364 / DSM 43886 / JCM 6844 / KCTC 9398 / NBRC 14523 / NRRL B-16468 / INA 2240</strain>
    </source>
</reference>
<feature type="coiled-coil region" evidence="2">
    <location>
        <begin position="78"/>
        <end position="105"/>
    </location>
</feature>
<accession>A0A5Q0HD60</accession>
<feature type="domain" description="HTH merR-type" evidence="3">
    <location>
        <begin position="1"/>
        <end position="68"/>
    </location>
</feature>
<organism evidence="4 5">
    <name type="scientific">Saccharothrix syringae</name>
    <name type="common">Nocardiopsis syringae</name>
    <dbReference type="NCBI Taxonomy" id="103733"/>
    <lineage>
        <taxon>Bacteria</taxon>
        <taxon>Bacillati</taxon>
        <taxon>Actinomycetota</taxon>
        <taxon>Actinomycetes</taxon>
        <taxon>Pseudonocardiales</taxon>
        <taxon>Pseudonocardiaceae</taxon>
        <taxon>Saccharothrix</taxon>
    </lineage>
</organism>
<keyword evidence="2" id="KW-0175">Coiled coil</keyword>
<dbReference type="GO" id="GO:0003700">
    <property type="term" value="F:DNA-binding transcription factor activity"/>
    <property type="evidence" value="ECO:0007669"/>
    <property type="project" value="InterPro"/>
</dbReference>
<dbReference type="PANTHER" id="PTHR30204:SF93">
    <property type="entry name" value="HTH MERR-TYPE DOMAIN-CONTAINING PROTEIN"/>
    <property type="match status" value="1"/>
</dbReference>
<evidence type="ECO:0000259" key="3">
    <source>
        <dbReference type="PROSITE" id="PS50937"/>
    </source>
</evidence>
<keyword evidence="5" id="KW-1185">Reference proteome</keyword>
<dbReference type="PRINTS" id="PR00040">
    <property type="entry name" value="HTHMERR"/>
</dbReference>
<dbReference type="InterPro" id="IPR047057">
    <property type="entry name" value="MerR_fam"/>
</dbReference>
<evidence type="ECO:0000313" key="4">
    <source>
        <dbReference type="EMBL" id="QFZ24248.1"/>
    </source>
</evidence>
<evidence type="ECO:0000256" key="2">
    <source>
        <dbReference type="SAM" id="Coils"/>
    </source>
</evidence>
<dbReference type="EMBL" id="CP034550">
    <property type="protein sequence ID" value="QFZ24248.1"/>
    <property type="molecule type" value="Genomic_DNA"/>
</dbReference>
<dbReference type="SUPFAM" id="SSF46955">
    <property type="entry name" value="Putative DNA-binding domain"/>
    <property type="match status" value="1"/>
</dbReference>
<dbReference type="KEGG" id="ssyi:EKG83_14780"/>
<dbReference type="Gene3D" id="1.10.1660.10">
    <property type="match status" value="1"/>
</dbReference>